<dbReference type="SUPFAM" id="SSF54631">
    <property type="entry name" value="CBS-domain pair"/>
    <property type="match status" value="1"/>
</dbReference>
<reference evidence="6 7" key="1">
    <citation type="submission" date="2016-10" db="EMBL/GenBank/DDBJ databases">
        <authorList>
            <person name="Varghese N."/>
            <person name="Submissions S."/>
        </authorList>
    </citation>
    <scope>NUCLEOTIDE SEQUENCE [LARGE SCALE GENOMIC DNA]</scope>
    <source>
        <strain evidence="4 7">CDM_1</strain>
        <strain evidence="6">CDM_6</strain>
    </source>
</reference>
<dbReference type="Proteomes" id="UP000199320">
    <property type="component" value="Unassembled WGS sequence"/>
</dbReference>
<gene>
    <name evidence="5" type="ORF">SAMN04488694_104168</name>
    <name evidence="4" type="ORF">SAMN05192552_1004134</name>
</gene>
<dbReference type="PANTHER" id="PTHR43080">
    <property type="entry name" value="CBS DOMAIN-CONTAINING PROTEIN CBSX3, MITOCHONDRIAL"/>
    <property type="match status" value="1"/>
</dbReference>
<dbReference type="AlphaFoldDB" id="A0A1G6LYB9"/>
<dbReference type="EMBL" id="FOIC01000004">
    <property type="protein sequence ID" value="SET18615.1"/>
    <property type="molecule type" value="Genomic_DNA"/>
</dbReference>
<protein>
    <submittedName>
        <fullName evidence="4">CBS domain-containing protein</fullName>
    </submittedName>
</protein>
<evidence type="ECO:0000259" key="3">
    <source>
        <dbReference type="PROSITE" id="PS51371"/>
    </source>
</evidence>
<evidence type="ECO:0000256" key="1">
    <source>
        <dbReference type="ARBA" id="ARBA00023122"/>
    </source>
</evidence>
<keyword evidence="6" id="KW-1185">Reference proteome</keyword>
<keyword evidence="1 2" id="KW-0129">CBS domain</keyword>
<evidence type="ECO:0000313" key="5">
    <source>
        <dbReference type="EMBL" id="SET18615.1"/>
    </source>
</evidence>
<dbReference type="Proteomes" id="UP000324021">
    <property type="component" value="Unassembled WGS sequence"/>
</dbReference>
<feature type="domain" description="CBS" evidence="3">
    <location>
        <begin position="19"/>
        <end position="75"/>
    </location>
</feature>
<feature type="domain" description="CBS" evidence="3">
    <location>
        <begin position="84"/>
        <end position="140"/>
    </location>
</feature>
<dbReference type="PANTHER" id="PTHR43080:SF2">
    <property type="entry name" value="CBS DOMAIN-CONTAINING PROTEIN"/>
    <property type="match status" value="1"/>
</dbReference>
<evidence type="ECO:0000313" key="6">
    <source>
        <dbReference type="Proteomes" id="UP000199320"/>
    </source>
</evidence>
<dbReference type="InterPro" id="IPR051257">
    <property type="entry name" value="Diverse_CBS-Domain"/>
</dbReference>
<dbReference type="Pfam" id="PF00571">
    <property type="entry name" value="CBS"/>
    <property type="match status" value="2"/>
</dbReference>
<dbReference type="CDD" id="cd17775">
    <property type="entry name" value="CBS_pair_bact_arch"/>
    <property type="match status" value="1"/>
</dbReference>
<dbReference type="PROSITE" id="PS51371">
    <property type="entry name" value="CBS"/>
    <property type="match status" value="2"/>
</dbReference>
<name>A0A1G6LYB9_9EURY</name>
<evidence type="ECO:0000313" key="4">
    <source>
        <dbReference type="EMBL" id="SDC48263.1"/>
    </source>
</evidence>
<evidence type="ECO:0000313" key="7">
    <source>
        <dbReference type="Proteomes" id="UP000324021"/>
    </source>
</evidence>
<dbReference type="InterPro" id="IPR046342">
    <property type="entry name" value="CBS_dom_sf"/>
</dbReference>
<reference evidence="5" key="2">
    <citation type="submission" date="2016-10" db="EMBL/GenBank/DDBJ databases">
        <authorList>
            <person name="de Groot N.N."/>
        </authorList>
    </citation>
    <scope>NUCLEOTIDE SEQUENCE [LARGE SCALE GENOMIC DNA]</scope>
    <source>
        <strain evidence="5">CDM_6</strain>
    </source>
</reference>
<organism evidence="4 7">
    <name type="scientific">Natrinema hispanicum</name>
    <dbReference type="NCBI Taxonomy" id="392421"/>
    <lineage>
        <taxon>Archaea</taxon>
        <taxon>Methanobacteriati</taxon>
        <taxon>Methanobacteriota</taxon>
        <taxon>Stenosarchaea group</taxon>
        <taxon>Halobacteria</taxon>
        <taxon>Halobacteriales</taxon>
        <taxon>Natrialbaceae</taxon>
        <taxon>Natrinema</taxon>
    </lineage>
</organism>
<dbReference type="Gene3D" id="3.10.580.10">
    <property type="entry name" value="CBS-domain"/>
    <property type="match status" value="1"/>
</dbReference>
<accession>A0A1G6LYB9</accession>
<dbReference type="SMART" id="SM00116">
    <property type="entry name" value="CBS"/>
    <property type="match status" value="2"/>
</dbReference>
<dbReference type="STRING" id="392421.SAMN04488694_104168"/>
<proteinExistence type="predicted"/>
<sequence length="152" mass="16291">MLLVVGPTSESPMPVQNLARSDIVTAAPDESIQELAATMQDEGVGCIVITDDDAPVGIVTDRDLVMQILASGTDPGKAVAEDVMSKDLCTIEDRAGFYHATELMSEHGVRRLPVTDSDGTLTGIITIDDLNELLADEQQELAGVIRQQRPPY</sequence>
<dbReference type="EMBL" id="FMZP01000004">
    <property type="protein sequence ID" value="SDC48263.1"/>
    <property type="molecule type" value="Genomic_DNA"/>
</dbReference>
<dbReference type="InterPro" id="IPR000644">
    <property type="entry name" value="CBS_dom"/>
</dbReference>
<evidence type="ECO:0000256" key="2">
    <source>
        <dbReference type="PROSITE-ProRule" id="PRU00703"/>
    </source>
</evidence>